<evidence type="ECO:0000256" key="1">
    <source>
        <dbReference type="SAM" id="SignalP"/>
    </source>
</evidence>
<keyword evidence="1" id="KW-0732">Signal</keyword>
<feature type="signal peptide" evidence="1">
    <location>
        <begin position="1"/>
        <end position="17"/>
    </location>
</feature>
<evidence type="ECO:0000313" key="2">
    <source>
        <dbReference type="EMBL" id="BDD10200.1"/>
    </source>
</evidence>
<reference evidence="2 3" key="1">
    <citation type="submission" date="2021-12" db="EMBL/GenBank/DDBJ databases">
        <title>Genome sequencing of bacteria with rrn-lacking chromosome and rrn-plasmid.</title>
        <authorList>
            <person name="Anda M."/>
            <person name="Iwasaki W."/>
        </authorList>
    </citation>
    <scope>NUCLEOTIDE SEQUENCE [LARGE SCALE GENOMIC DNA]</scope>
    <source>
        <strain evidence="2 3">DSM 100852</strain>
    </source>
</reference>
<dbReference type="Gene3D" id="3.20.20.70">
    <property type="entry name" value="Aldolase class I"/>
    <property type="match status" value="1"/>
</dbReference>
<protein>
    <recommendedName>
        <fullName evidence="4">Alpha-galactosidase</fullName>
    </recommendedName>
</protein>
<gene>
    <name evidence="2" type="ORF">FUAX_26320</name>
</gene>
<dbReference type="InterPro" id="IPR017853">
    <property type="entry name" value="GH"/>
</dbReference>
<proteinExistence type="predicted"/>
<dbReference type="AlphaFoldDB" id="A0AAU9DCQ5"/>
<feature type="chain" id="PRO_5043594323" description="Alpha-galactosidase" evidence="1">
    <location>
        <begin position="18"/>
        <end position="674"/>
    </location>
</feature>
<dbReference type="RefSeq" id="WP_338391771.1">
    <property type="nucleotide sequence ID" value="NZ_AP025314.1"/>
</dbReference>
<evidence type="ECO:0000313" key="3">
    <source>
        <dbReference type="Proteomes" id="UP001348817"/>
    </source>
</evidence>
<evidence type="ECO:0008006" key="4">
    <source>
        <dbReference type="Google" id="ProtNLM"/>
    </source>
</evidence>
<dbReference type="EMBL" id="AP025314">
    <property type="protein sequence ID" value="BDD10200.1"/>
    <property type="molecule type" value="Genomic_DNA"/>
</dbReference>
<organism evidence="2 3">
    <name type="scientific">Fulvitalea axinellae</name>
    <dbReference type="NCBI Taxonomy" id="1182444"/>
    <lineage>
        <taxon>Bacteria</taxon>
        <taxon>Pseudomonadati</taxon>
        <taxon>Bacteroidota</taxon>
        <taxon>Cytophagia</taxon>
        <taxon>Cytophagales</taxon>
        <taxon>Persicobacteraceae</taxon>
        <taxon>Fulvitalea</taxon>
    </lineage>
</organism>
<dbReference type="KEGG" id="fax:FUAX_26320"/>
<sequence>MSIFRALVFTVLLALFAGCSKDDGPWQSVGDSRLGNAFVEMRGDNLAIGTGEISREFAWTERGLVSASVSRDGNKAWASEEPLPVFGHPTWADAENPAVLKSVSVEKSDDEGFTSRHLELVVETEYPKLGLLAKYKVWAYPNTPGLRTQLWFKLLPGTKLSENALDGVVAEAVAVGKGSAEWKAVGYYNDTQHRNMAETEILREENSNGEADWASVYIGKRGNEGLALVKESHKCVNQQGVNTGVFAVVDGTLQSTGVALTAKNLNDFEYRQAWANWIVLFEGGEAEEALAIKRFDRARYPVDAERDIYIMANTWGSGSSGEISKYASRQENIFREIDSQKDLGIDVQQIDDGWQGKGYGKWRPVRKLESKVVGAYDVFPKGWEPTRQYYKTNGIRPGLWAAWSIPLEDLKWNYDKGGFLYYKLDFAKLYNYETLDGFISKVRNFIKYTKHNVRVNWDVTENPPRIGYFYGREYGNIYLENRKPQNPPNVLYHPYLVLRDAWQTSKYLNLNKYQISVQNIDRVNRELSDAYLHNHPYSVALTLMGSPIFFQETHRYTDKARDEIRKLLAEYKLHRKEMYDGYVFPVGAKPDNSSWTGFQNYLPSDDRGYLTIFRELNNENRNGKIKLNFLGGKKIKITDLIKKTSREVTVGKDGAVDFEIADKAGFLFCEYEVI</sequence>
<dbReference type="Proteomes" id="UP001348817">
    <property type="component" value="Chromosome"/>
</dbReference>
<dbReference type="PROSITE" id="PS51257">
    <property type="entry name" value="PROKAR_LIPOPROTEIN"/>
    <property type="match status" value="1"/>
</dbReference>
<name>A0AAU9DCQ5_9BACT</name>
<keyword evidence="3" id="KW-1185">Reference proteome</keyword>
<dbReference type="SUPFAM" id="SSF51445">
    <property type="entry name" value="(Trans)glycosidases"/>
    <property type="match status" value="1"/>
</dbReference>
<accession>A0AAU9DCQ5</accession>
<dbReference type="InterPro" id="IPR013785">
    <property type="entry name" value="Aldolase_TIM"/>
</dbReference>